<evidence type="ECO:0000256" key="1">
    <source>
        <dbReference type="SAM" id="Phobius"/>
    </source>
</evidence>
<keyword evidence="1" id="KW-0472">Membrane</keyword>
<protein>
    <submittedName>
        <fullName evidence="2">DUF4345 domain-containing protein</fullName>
    </submittedName>
</protein>
<comment type="caution">
    <text evidence="2">The sequence shown here is derived from an EMBL/GenBank/DDBJ whole genome shotgun (WGS) entry which is preliminary data.</text>
</comment>
<dbReference type="AlphaFoldDB" id="A0A368NQU1"/>
<dbReference type="RefSeq" id="WP_060718664.1">
    <property type="nucleotide sequence ID" value="NZ_CP055265.1"/>
</dbReference>
<sequence length="131" mass="13700">MEFYFPTETGEQLAFASAALFALLGLFIMFAPGITLRGLGLSGRDGRREGLAGLRLGGGMMTGLGASAVMLAQPMLYLAYGITLGVGLFGLILSILSDHGGARGATWRNFLVIIAVAVLGILPFIYVFGLV</sequence>
<feature type="transmembrane region" description="Helical" evidence="1">
    <location>
        <begin position="77"/>
        <end position="97"/>
    </location>
</feature>
<dbReference type="EMBL" id="QUSG01000003">
    <property type="protein sequence ID" value="KAA3529650.1"/>
    <property type="molecule type" value="Genomic_DNA"/>
</dbReference>
<accession>A0A368NQU1</accession>
<dbReference type="OrthoDB" id="9808658at2"/>
<keyword evidence="1" id="KW-1133">Transmembrane helix</keyword>
<keyword evidence="1" id="KW-0812">Transmembrane</keyword>
<reference evidence="2 3" key="1">
    <citation type="submission" date="2018-08" db="EMBL/GenBank/DDBJ databases">
        <title>Genome sequencing of Agrobacterium vitis strain ICMP 10754.</title>
        <authorList>
            <person name="Visnovsky S.B."/>
            <person name="Pitman A.R."/>
        </authorList>
    </citation>
    <scope>NUCLEOTIDE SEQUENCE [LARGE SCALE GENOMIC DNA]</scope>
    <source>
        <strain evidence="2 3">ICMP 10754</strain>
    </source>
</reference>
<dbReference type="Proteomes" id="UP000436911">
    <property type="component" value="Unassembled WGS sequence"/>
</dbReference>
<feature type="transmembrane region" description="Helical" evidence="1">
    <location>
        <begin position="109"/>
        <end position="129"/>
    </location>
</feature>
<dbReference type="GeneID" id="60683744"/>
<gene>
    <name evidence="2" type="ORF">DXT89_07985</name>
</gene>
<proteinExistence type="predicted"/>
<evidence type="ECO:0000313" key="2">
    <source>
        <dbReference type="EMBL" id="KAA3529650.1"/>
    </source>
</evidence>
<evidence type="ECO:0000313" key="3">
    <source>
        <dbReference type="Proteomes" id="UP000436911"/>
    </source>
</evidence>
<organism evidence="2 3">
    <name type="scientific">Agrobacterium vitis</name>
    <name type="common">Rhizobium vitis</name>
    <dbReference type="NCBI Taxonomy" id="373"/>
    <lineage>
        <taxon>Bacteria</taxon>
        <taxon>Pseudomonadati</taxon>
        <taxon>Pseudomonadota</taxon>
        <taxon>Alphaproteobacteria</taxon>
        <taxon>Hyphomicrobiales</taxon>
        <taxon>Rhizobiaceae</taxon>
        <taxon>Rhizobium/Agrobacterium group</taxon>
        <taxon>Agrobacterium</taxon>
    </lineage>
</organism>
<name>A0A368NQU1_AGRVI</name>
<feature type="transmembrane region" description="Helical" evidence="1">
    <location>
        <begin position="12"/>
        <end position="31"/>
    </location>
</feature>